<feature type="binding site" evidence="10">
    <location>
        <position position="114"/>
    </location>
    <ligand>
        <name>L-glutamate</name>
        <dbReference type="ChEBI" id="CHEBI:29985"/>
    </ligand>
</feature>
<dbReference type="GO" id="GO:0036374">
    <property type="term" value="F:glutathione hydrolase activity"/>
    <property type="evidence" value="ECO:0007669"/>
    <property type="project" value="UniProtKB-UniRule"/>
</dbReference>
<proteinExistence type="inferred from homology"/>
<dbReference type="InterPro" id="IPR000101">
    <property type="entry name" value="GGT_peptidase"/>
</dbReference>
<dbReference type="EC" id="3.4.19.13" evidence="11"/>
<dbReference type="PANTHER" id="PTHR43199">
    <property type="entry name" value="GLUTATHIONE HYDROLASE"/>
    <property type="match status" value="1"/>
</dbReference>
<evidence type="ECO:0000256" key="6">
    <source>
        <dbReference type="ARBA" id="ARBA00023145"/>
    </source>
</evidence>
<dbReference type="Proteomes" id="UP000230390">
    <property type="component" value="Unassembled WGS sequence"/>
</dbReference>
<dbReference type="GO" id="GO:0006750">
    <property type="term" value="P:glutathione biosynthetic process"/>
    <property type="evidence" value="ECO:0007669"/>
    <property type="project" value="UniProtKB-KW"/>
</dbReference>
<evidence type="ECO:0000256" key="1">
    <source>
        <dbReference type="ARBA" id="ARBA00001049"/>
    </source>
</evidence>
<dbReference type="RefSeq" id="WP_099788850.1">
    <property type="nucleotide sequence ID" value="NZ_JBHLYV010000004.1"/>
</dbReference>
<feature type="binding site" evidence="10">
    <location>
        <position position="448"/>
    </location>
    <ligand>
        <name>L-glutamate</name>
        <dbReference type="ChEBI" id="CHEBI:29985"/>
    </ligand>
</feature>
<dbReference type="AlphaFoldDB" id="A0A2G8TFG1"/>
<feature type="active site" description="Nucleophile" evidence="9">
    <location>
        <position position="408"/>
    </location>
</feature>
<comment type="catalytic activity">
    <reaction evidence="2 11">
        <text>glutathione + H2O = L-cysteinylglycine + L-glutamate</text>
        <dbReference type="Rhea" id="RHEA:28807"/>
        <dbReference type="ChEBI" id="CHEBI:15377"/>
        <dbReference type="ChEBI" id="CHEBI:29985"/>
        <dbReference type="ChEBI" id="CHEBI:57925"/>
        <dbReference type="ChEBI" id="CHEBI:61694"/>
        <dbReference type="EC" id="3.4.19.13"/>
    </reaction>
</comment>
<keyword evidence="12" id="KW-0732">Signal</keyword>
<sequence length="593" mass="62605">MIKFRLLAAAAALSGVFAHAGAQVVQEAPPRAPEIATGYADKPGWAAAKFMVAAANPLAVEAGYRILKKGGSAIDAAIATQLVLGLVEPQSSGIGGGAFLMYYDGKTMQAYDGRETAPAAADEHLFQNADGSAVSRLTGVVGGRSVGVPGVLRMLEMAHKQHGKLRWKTLFEPAIEMSVKGFAVSQRLNGLLTWDQHLRKDPIAARYFYSADGQPWPIGHILKNPALAATLRAIAAGGADAFYKGPIARDIAAKVAGHPTNPGKLTAADIAGYQPKSRPPVCSDYRAWTVCGMPPPSSGGIAVAQILGILETRDMSQYPLVNGLPGPDALHLFAEAGRLAYADRNRYAADTDFVPLPGRGVAGLIDKDYLAKRAMLIGEKSIGVAQPGNPPGMEVTWGRDTAIDMPSTSHLSVVDGRGAGLAMTTTVEDAFGARMMVGGFILNNQLTDFSFDSSDKDGPIANRVQAGKRPRSAMSPTIVLDKATRKLALTAGSPGGTAIINYVAKTLVGTLDWGLNVQQAIALPNFGSRNGPTELEDRRFPQATVDALKARGHTIRFSEQNSGLHGIQRLSIHGRDFWFGGADPRREGVAKGD</sequence>
<keyword evidence="4 11" id="KW-0808">Transferase</keyword>
<dbReference type="InterPro" id="IPR029055">
    <property type="entry name" value="Ntn_hydrolases_N"/>
</dbReference>
<evidence type="ECO:0000256" key="4">
    <source>
        <dbReference type="ARBA" id="ARBA00022679"/>
    </source>
</evidence>
<dbReference type="EC" id="2.3.2.2" evidence="11"/>
<evidence type="ECO:0000256" key="12">
    <source>
        <dbReference type="SAM" id="SignalP"/>
    </source>
</evidence>
<feature type="binding site" evidence="10">
    <location>
        <position position="496"/>
    </location>
    <ligand>
        <name>L-glutamate</name>
        <dbReference type="ChEBI" id="CHEBI:29985"/>
    </ligand>
</feature>
<comment type="catalytic activity">
    <reaction evidence="8 11">
        <text>an N-terminal (5-L-glutamyl)-[peptide] + an alpha-amino acid = 5-L-glutamyl amino acid + an N-terminal L-alpha-aminoacyl-[peptide]</text>
        <dbReference type="Rhea" id="RHEA:23904"/>
        <dbReference type="Rhea" id="RHEA-COMP:9780"/>
        <dbReference type="Rhea" id="RHEA-COMP:9795"/>
        <dbReference type="ChEBI" id="CHEBI:77644"/>
        <dbReference type="ChEBI" id="CHEBI:78597"/>
        <dbReference type="ChEBI" id="CHEBI:78599"/>
        <dbReference type="ChEBI" id="CHEBI:78608"/>
        <dbReference type="EC" id="2.3.2.2"/>
    </reaction>
</comment>
<dbReference type="SUPFAM" id="SSF56235">
    <property type="entry name" value="N-terminal nucleophile aminohydrolases (Ntn hydrolases)"/>
    <property type="match status" value="1"/>
</dbReference>
<evidence type="ECO:0000313" key="14">
    <source>
        <dbReference type="Proteomes" id="UP000230390"/>
    </source>
</evidence>
<dbReference type="PANTHER" id="PTHR43199:SF1">
    <property type="entry name" value="GLUTATHIONE HYDROLASE PROENZYME"/>
    <property type="match status" value="1"/>
</dbReference>
<keyword evidence="14" id="KW-1185">Reference proteome</keyword>
<dbReference type="OrthoDB" id="5297205at2"/>
<organism evidence="13 14">
    <name type="scientific">Massilia eurypsychrophila</name>
    <dbReference type="NCBI Taxonomy" id="1485217"/>
    <lineage>
        <taxon>Bacteria</taxon>
        <taxon>Pseudomonadati</taxon>
        <taxon>Pseudomonadota</taxon>
        <taxon>Betaproteobacteria</taxon>
        <taxon>Burkholderiales</taxon>
        <taxon>Oxalobacteraceae</taxon>
        <taxon>Telluria group</taxon>
        <taxon>Massilia</taxon>
    </lineage>
</organism>
<feature type="chain" id="PRO_5013815978" description="Glutathione hydrolase proenzyme" evidence="12">
    <location>
        <begin position="21"/>
        <end position="593"/>
    </location>
</feature>
<accession>A0A2G8TFG1</accession>
<evidence type="ECO:0000256" key="5">
    <source>
        <dbReference type="ARBA" id="ARBA00022801"/>
    </source>
</evidence>
<evidence type="ECO:0000256" key="9">
    <source>
        <dbReference type="PIRSR" id="PIRSR600101-1"/>
    </source>
</evidence>
<keyword evidence="6 11" id="KW-0865">Zymogen</keyword>
<dbReference type="Gene3D" id="1.10.246.130">
    <property type="match status" value="1"/>
</dbReference>
<dbReference type="Gene3D" id="3.60.20.40">
    <property type="match status" value="1"/>
</dbReference>
<dbReference type="Pfam" id="PF01019">
    <property type="entry name" value="G_glu_transpept"/>
    <property type="match status" value="1"/>
</dbReference>
<evidence type="ECO:0000256" key="11">
    <source>
        <dbReference type="RuleBase" id="RU368036"/>
    </source>
</evidence>
<comment type="similarity">
    <text evidence="3 11">Belongs to the gamma-glutamyltransferase family.</text>
</comment>
<evidence type="ECO:0000256" key="2">
    <source>
        <dbReference type="ARBA" id="ARBA00001089"/>
    </source>
</evidence>
<evidence type="ECO:0000313" key="13">
    <source>
        <dbReference type="EMBL" id="PIL44791.1"/>
    </source>
</evidence>
<evidence type="ECO:0000256" key="7">
    <source>
        <dbReference type="ARBA" id="ARBA00023315"/>
    </source>
</evidence>
<keyword evidence="7 11" id="KW-0012">Acyltransferase</keyword>
<comment type="subunit">
    <text evidence="11">This enzyme consists of two polypeptide chains, which are synthesized in precursor form from a single polypeptide.</text>
</comment>
<comment type="catalytic activity">
    <reaction evidence="1 11">
        <text>an S-substituted glutathione + H2O = an S-substituted L-cysteinylglycine + L-glutamate</text>
        <dbReference type="Rhea" id="RHEA:59468"/>
        <dbReference type="ChEBI" id="CHEBI:15377"/>
        <dbReference type="ChEBI" id="CHEBI:29985"/>
        <dbReference type="ChEBI" id="CHEBI:90779"/>
        <dbReference type="ChEBI" id="CHEBI:143103"/>
        <dbReference type="EC" id="3.4.19.13"/>
    </reaction>
</comment>
<dbReference type="GO" id="GO:0006751">
    <property type="term" value="P:glutathione catabolic process"/>
    <property type="evidence" value="ECO:0007669"/>
    <property type="project" value="UniProtKB-UniRule"/>
</dbReference>
<keyword evidence="11" id="KW-0317">Glutathione biosynthesis</keyword>
<dbReference type="PRINTS" id="PR01210">
    <property type="entry name" value="GGTRANSPTASE"/>
</dbReference>
<gene>
    <name evidence="13" type="primary">ggt</name>
    <name evidence="13" type="ORF">CR105_12875</name>
</gene>
<evidence type="ECO:0000256" key="10">
    <source>
        <dbReference type="PIRSR" id="PIRSR600101-2"/>
    </source>
</evidence>
<reference evidence="13 14" key="1">
    <citation type="submission" date="2017-10" db="EMBL/GenBank/DDBJ databases">
        <title>Massilia psychrophilum sp. nov., a novel purple-pigmented bacterium isolated from Tianshan glacier, Xinjiang Municipality, China.</title>
        <authorList>
            <person name="Wang H."/>
        </authorList>
    </citation>
    <scope>NUCLEOTIDE SEQUENCE [LARGE SCALE GENOMIC DNA]</scope>
    <source>
        <strain evidence="13 14">JCM 30074</strain>
    </source>
</reference>
<dbReference type="InterPro" id="IPR043137">
    <property type="entry name" value="GGT_ssub_C"/>
</dbReference>
<dbReference type="InterPro" id="IPR043138">
    <property type="entry name" value="GGT_lsub"/>
</dbReference>
<keyword evidence="5 11" id="KW-0378">Hydrolase</keyword>
<protein>
    <recommendedName>
        <fullName evidence="11">Glutathione hydrolase proenzyme</fullName>
        <ecNumber evidence="11">2.3.2.2</ecNumber>
        <ecNumber evidence="11">3.4.19.13</ecNumber>
    </recommendedName>
    <component>
        <recommendedName>
            <fullName evidence="11">Glutathione hydrolase large chain</fullName>
        </recommendedName>
    </component>
    <component>
        <recommendedName>
            <fullName evidence="11">Glutathione hydrolase small chain</fullName>
        </recommendedName>
    </component>
</protein>
<dbReference type="GO" id="GO:0103068">
    <property type="term" value="F:leukotriene C4 gamma-glutamyl transferase activity"/>
    <property type="evidence" value="ECO:0007669"/>
    <property type="project" value="UniProtKB-EC"/>
</dbReference>
<comment type="PTM">
    <text evidence="11">Cleaved by autocatalysis into a large and a small subunit.</text>
</comment>
<dbReference type="UniPathway" id="UPA00204"/>
<dbReference type="EMBL" id="PDOC01000006">
    <property type="protein sequence ID" value="PIL44791.1"/>
    <property type="molecule type" value="Genomic_DNA"/>
</dbReference>
<comment type="pathway">
    <text evidence="11">Sulfur metabolism; glutathione metabolism.</text>
</comment>
<name>A0A2G8TFG1_9BURK</name>
<dbReference type="NCBIfam" id="TIGR00066">
    <property type="entry name" value="g_glut_trans"/>
    <property type="match status" value="1"/>
</dbReference>
<dbReference type="InterPro" id="IPR051792">
    <property type="entry name" value="GGT_bact"/>
</dbReference>
<comment type="caution">
    <text evidence="13">The sequence shown here is derived from an EMBL/GenBank/DDBJ whole genome shotgun (WGS) entry which is preliminary data.</text>
</comment>
<evidence type="ECO:0000256" key="3">
    <source>
        <dbReference type="ARBA" id="ARBA00009381"/>
    </source>
</evidence>
<evidence type="ECO:0000256" key="8">
    <source>
        <dbReference type="ARBA" id="ARBA00047417"/>
    </source>
</evidence>
<feature type="signal peptide" evidence="12">
    <location>
        <begin position="1"/>
        <end position="20"/>
    </location>
</feature>